<dbReference type="SUPFAM" id="SSF50985">
    <property type="entry name" value="RCC1/BLIP-II"/>
    <property type="match status" value="1"/>
</dbReference>
<dbReference type="PROSITE" id="PS50012">
    <property type="entry name" value="RCC1_3"/>
    <property type="match status" value="1"/>
</dbReference>
<dbReference type="PANTHER" id="PTHR47563:SF1">
    <property type="entry name" value="PROTEIN FMP25, MITOCHONDRIAL"/>
    <property type="match status" value="1"/>
</dbReference>
<dbReference type="Gene3D" id="2.130.10.30">
    <property type="entry name" value="Regulator of chromosome condensation 1/beta-lactamase-inhibitor protein II"/>
    <property type="match status" value="1"/>
</dbReference>
<dbReference type="InterPro" id="IPR009091">
    <property type="entry name" value="RCC1/BLIP-II"/>
</dbReference>
<dbReference type="AlphaFoldDB" id="A0A177A4N2"/>
<feature type="repeat" description="RCC1" evidence="1">
    <location>
        <begin position="348"/>
        <end position="409"/>
    </location>
</feature>
<evidence type="ECO:0000256" key="1">
    <source>
        <dbReference type="PROSITE-ProRule" id="PRU00235"/>
    </source>
</evidence>
<reference evidence="2" key="1">
    <citation type="submission" date="2016-03" db="EMBL/GenBank/DDBJ databases">
        <title>Updated assembly of Pseudogymnoascus destructans, the fungus causing white-nose syndrome of bats.</title>
        <authorList>
            <person name="Palmer J.M."/>
            <person name="Drees K.P."/>
            <person name="Foster J.T."/>
            <person name="Lindner D.L."/>
        </authorList>
    </citation>
    <scope>NUCLEOTIDE SEQUENCE [LARGE SCALE GENOMIC DNA]</scope>
    <source>
        <strain evidence="2">20631-21</strain>
    </source>
</reference>
<proteinExistence type="predicted"/>
<protein>
    <submittedName>
        <fullName evidence="2">Uncharacterized protein</fullName>
    </submittedName>
</protein>
<gene>
    <name evidence="2" type="ORF">VC83_04602</name>
</gene>
<dbReference type="GO" id="GO:0034551">
    <property type="term" value="P:mitochondrial respiratory chain complex III assembly"/>
    <property type="evidence" value="ECO:0007669"/>
    <property type="project" value="TreeGrafter"/>
</dbReference>
<organism evidence="2">
    <name type="scientific">Pseudogymnoascus destructans</name>
    <dbReference type="NCBI Taxonomy" id="655981"/>
    <lineage>
        <taxon>Eukaryota</taxon>
        <taxon>Fungi</taxon>
        <taxon>Dikarya</taxon>
        <taxon>Ascomycota</taxon>
        <taxon>Pezizomycotina</taxon>
        <taxon>Leotiomycetes</taxon>
        <taxon>Thelebolales</taxon>
        <taxon>Thelebolaceae</taxon>
        <taxon>Pseudogymnoascus</taxon>
    </lineage>
</organism>
<dbReference type="OrthoDB" id="10256179at2759"/>
<dbReference type="GeneID" id="36287673"/>
<dbReference type="EMBL" id="KV441400">
    <property type="protein sequence ID" value="OAF57239.1"/>
    <property type="molecule type" value="Genomic_DNA"/>
</dbReference>
<evidence type="ECO:0000313" key="2">
    <source>
        <dbReference type="EMBL" id="OAF57239.1"/>
    </source>
</evidence>
<dbReference type="VEuPathDB" id="FungiDB:GMDG_04654"/>
<dbReference type="PRINTS" id="PR00633">
    <property type="entry name" value="RCCNDNSATION"/>
</dbReference>
<dbReference type="RefSeq" id="XP_024322529.1">
    <property type="nucleotide sequence ID" value="XM_024468231.1"/>
</dbReference>
<dbReference type="InterPro" id="IPR053245">
    <property type="entry name" value="MitoProcess-Associated"/>
</dbReference>
<name>A0A177A4N2_9PEZI</name>
<dbReference type="InterPro" id="IPR000408">
    <property type="entry name" value="Reg_chr_condens"/>
</dbReference>
<dbReference type="Proteomes" id="UP000077154">
    <property type="component" value="Unassembled WGS sequence"/>
</dbReference>
<dbReference type="Pfam" id="PF13540">
    <property type="entry name" value="RCC1_2"/>
    <property type="match status" value="1"/>
</dbReference>
<dbReference type="PANTHER" id="PTHR47563">
    <property type="entry name" value="PROTEIN FMP25, MITOCHONDRIAL"/>
    <property type="match status" value="1"/>
</dbReference>
<accession>A0A177A4N2</accession>
<dbReference type="eggNOG" id="KOG1426">
    <property type="taxonomic scope" value="Eukaryota"/>
</dbReference>
<dbReference type="PROSITE" id="PS00626">
    <property type="entry name" value="RCC1_2"/>
    <property type="match status" value="1"/>
</dbReference>
<sequence>MPLLTGIRPLYRRQNASAILRNIRQAQGYGRGYTSDGGPPTPDRSAAIRRTGLLVSAIVGAGAVYAITYSRTPPEAKAPKTHIPPAELTFEQERKKPASAEENREAISPQHIQIKKSWENPGVFAWGSNSGHVVAPESNEPAIKVPRRIAYFDGLVLRDLKLDLNFGAAVTENGDVLQWGAGYSTDLPGPTATLTGKNITKISLSGDRVIALAKNGSVFSLPVSRKAQIEDSKPKQSSLFGLWSFKSPLSYEEIKIPNLSYGEKVSDISTGQEHCLLLTSSGRLFSSATSHASFPAKGQLGIPGLMRSVLPAGEVLHHPAHEIEGLKGTRISKIATGDYHSVCVDDRGRVFTFGDNSAGQLGIEPTPQKSHLDAPFLLPVDKLYTGSNLTPFVTNVAAGGKDTFFTVDAKPSTPNLDGSGGVQITPRITADTWSCGTGIHGTLGNNRWTHTQGVPSKIKALSGLCEYDESTNTTVPIRVGRLSIGTTHASAQISNVTNVVTDGDNETNYGADVLIWGGNEFFQLGTGRRNNVSVPTYIAPLDARRDRDIGKRTEIRFQVAPRKKIVVGGRTVEVEQRVECGRGVTAVYSAV</sequence>
<dbReference type="GO" id="GO:0005743">
    <property type="term" value="C:mitochondrial inner membrane"/>
    <property type="evidence" value="ECO:0007669"/>
    <property type="project" value="TreeGrafter"/>
</dbReference>